<name>A0A8T0EU87_ARGBR</name>
<dbReference type="Proteomes" id="UP000807504">
    <property type="component" value="Unassembled WGS sequence"/>
</dbReference>
<evidence type="ECO:0000313" key="2">
    <source>
        <dbReference type="Proteomes" id="UP000807504"/>
    </source>
</evidence>
<protein>
    <submittedName>
        <fullName evidence="1">Uncharacterized protein</fullName>
    </submittedName>
</protein>
<keyword evidence="2" id="KW-1185">Reference proteome</keyword>
<sequence>MVVLVCRRNEHGLVHFIERSLKRRWYQQCSWFLESADRRRKPPREVECSYVSRGDRRDEISISMVFSSISPASTARIDGTLQAAAIIPSAISANFSAPSSKIARICCTFVGRYCRKKDLSKLSEIRFPALLPISNKRRQGFRSPSCIPEMKSRRRCSSLSEYCEHSRAMSVVYGFSAGGLKIR</sequence>
<gene>
    <name evidence="1" type="ORF">HNY73_015635</name>
</gene>
<reference evidence="1" key="1">
    <citation type="journal article" date="2020" name="bioRxiv">
        <title>Chromosome-level reference genome of the European wasp spider Argiope bruennichi: a resource for studies on range expansion and evolutionary adaptation.</title>
        <authorList>
            <person name="Sheffer M.M."/>
            <person name="Hoppe A."/>
            <person name="Krehenwinkel H."/>
            <person name="Uhl G."/>
            <person name="Kuss A.W."/>
            <person name="Jensen L."/>
            <person name="Jensen C."/>
            <person name="Gillespie R.G."/>
            <person name="Hoff K.J."/>
            <person name="Prost S."/>
        </authorList>
    </citation>
    <scope>NUCLEOTIDE SEQUENCE</scope>
</reference>
<accession>A0A8T0EU87</accession>
<comment type="caution">
    <text evidence="1">The sequence shown here is derived from an EMBL/GenBank/DDBJ whole genome shotgun (WGS) entry which is preliminary data.</text>
</comment>
<organism evidence="1 2">
    <name type="scientific">Argiope bruennichi</name>
    <name type="common">Wasp spider</name>
    <name type="synonym">Aranea bruennichi</name>
    <dbReference type="NCBI Taxonomy" id="94029"/>
    <lineage>
        <taxon>Eukaryota</taxon>
        <taxon>Metazoa</taxon>
        <taxon>Ecdysozoa</taxon>
        <taxon>Arthropoda</taxon>
        <taxon>Chelicerata</taxon>
        <taxon>Arachnida</taxon>
        <taxon>Araneae</taxon>
        <taxon>Araneomorphae</taxon>
        <taxon>Entelegynae</taxon>
        <taxon>Araneoidea</taxon>
        <taxon>Araneidae</taxon>
        <taxon>Argiope</taxon>
    </lineage>
</organism>
<evidence type="ECO:0000313" key="1">
    <source>
        <dbReference type="EMBL" id="KAF8778961.1"/>
    </source>
</evidence>
<dbReference type="AlphaFoldDB" id="A0A8T0EU87"/>
<proteinExistence type="predicted"/>
<dbReference type="EMBL" id="JABXBU010002072">
    <property type="protein sequence ID" value="KAF8778961.1"/>
    <property type="molecule type" value="Genomic_DNA"/>
</dbReference>
<reference evidence="1" key="2">
    <citation type="submission" date="2020-06" db="EMBL/GenBank/DDBJ databases">
        <authorList>
            <person name="Sheffer M."/>
        </authorList>
    </citation>
    <scope>NUCLEOTIDE SEQUENCE</scope>
</reference>